<evidence type="ECO:0000313" key="3">
    <source>
        <dbReference type="Proteomes" id="UP001354989"/>
    </source>
</evidence>
<keyword evidence="2" id="KW-0614">Plasmid</keyword>
<proteinExistence type="predicted"/>
<sequence length="493" mass="56719">MNRYLFFLIFCINMITNAMAQKLNPSVYRSESKYLANFERADDVLVPYRVGELFGYMNKDKELVIEPQWQDAFPFRHGVAAVGKHFYKKGAYEVDTTTLYALINTQGELLTDYSYWQIMPADDNHLAEALHISGYWGALNTKGEEQIPMGFKEIYYQQTGIYKVKYDGKAGFIDKNAKVVFPIEYDDVSLCRDLDSYMVEKEGKQAYYDADFKPITGFDYKANRLDAGFMFGMARVHKGDQTMIINKKGEVLVNITEMGYESCSILAHDFISIDLAHPDPKDFIDQYKRFTGMMRASTKELIVDPKEMGYYSISTLYTEDVAPPLFIFINTDYMLGDSRRRIGLMDTEGKIILPADYYLIRSTYANNGIFLLDGEKGGVSSYLFNSITLKRTEPIPGWLFRLSMPFNTGLILLSYLVKHKDKEYYGLVDLEGKVIIPPKYDRFKGFDEQYFATEGIYHVVHHDQNFILMLLAMNTKGKNDKVSSYLQSSCSNK</sequence>
<dbReference type="PANTHER" id="PTHR37841">
    <property type="entry name" value="GLR2918 PROTEIN"/>
    <property type="match status" value="1"/>
</dbReference>
<organism evidence="2 3">
    <name type="scientific">Persicobacter psychrovividus</name>
    <dbReference type="NCBI Taxonomy" id="387638"/>
    <lineage>
        <taxon>Bacteria</taxon>
        <taxon>Pseudomonadati</taxon>
        <taxon>Bacteroidota</taxon>
        <taxon>Cytophagia</taxon>
        <taxon>Cytophagales</taxon>
        <taxon>Persicobacteraceae</taxon>
        <taxon>Persicobacter</taxon>
    </lineage>
</organism>
<geneLocation type="plasmid" evidence="2 3">
    <name>pPP2</name>
</geneLocation>
<dbReference type="EMBL" id="AP025294">
    <property type="protein sequence ID" value="BDD01301.1"/>
    <property type="molecule type" value="Genomic_DNA"/>
</dbReference>
<keyword evidence="1" id="KW-0732">Signal</keyword>
<evidence type="ECO:0008006" key="4">
    <source>
        <dbReference type="Google" id="ProtNLM"/>
    </source>
</evidence>
<dbReference type="InterPro" id="IPR032774">
    <property type="entry name" value="WG_beta_rep"/>
</dbReference>
<protein>
    <recommendedName>
        <fullName evidence="4">WG repeat-containing protein</fullName>
    </recommendedName>
</protein>
<dbReference type="Pfam" id="PF14903">
    <property type="entry name" value="WG_beta_rep"/>
    <property type="match status" value="4"/>
</dbReference>
<accession>A0ABN6LDM4</accession>
<dbReference type="RefSeq" id="WP_338398620.1">
    <property type="nucleotide sequence ID" value="NZ_AP025294.1"/>
</dbReference>
<feature type="chain" id="PRO_5047513810" description="WG repeat-containing protein" evidence="1">
    <location>
        <begin position="21"/>
        <end position="493"/>
    </location>
</feature>
<keyword evidence="3" id="KW-1185">Reference proteome</keyword>
<gene>
    <name evidence="2" type="ORF">PEPS_35810</name>
</gene>
<dbReference type="PANTHER" id="PTHR37841:SF1">
    <property type="entry name" value="DUF3298 DOMAIN-CONTAINING PROTEIN"/>
    <property type="match status" value="1"/>
</dbReference>
<dbReference type="Proteomes" id="UP001354989">
    <property type="component" value="Plasmid pPP2"/>
</dbReference>
<reference evidence="2 3" key="1">
    <citation type="submission" date="2021-12" db="EMBL/GenBank/DDBJ databases">
        <title>Genome sequencing of bacteria with rrn-lacking chromosome and rrn-plasmid.</title>
        <authorList>
            <person name="Anda M."/>
            <person name="Iwasaki W."/>
        </authorList>
    </citation>
    <scope>NUCLEOTIDE SEQUENCE [LARGE SCALE GENOMIC DNA]</scope>
    <source>
        <strain evidence="2 3">NBRC 101262</strain>
        <plasmid evidence="2 3">pPP2</plasmid>
    </source>
</reference>
<evidence type="ECO:0000256" key="1">
    <source>
        <dbReference type="SAM" id="SignalP"/>
    </source>
</evidence>
<evidence type="ECO:0000313" key="2">
    <source>
        <dbReference type="EMBL" id="BDD01301.1"/>
    </source>
</evidence>
<name>A0ABN6LDM4_9BACT</name>
<feature type="signal peptide" evidence="1">
    <location>
        <begin position="1"/>
        <end position="20"/>
    </location>
</feature>